<comment type="caution">
    <text evidence="1">The sequence shown here is derived from an EMBL/GenBank/DDBJ whole genome shotgun (WGS) entry which is preliminary data.</text>
</comment>
<proteinExistence type="predicted"/>
<protein>
    <recommendedName>
        <fullName evidence="3">DUF3575 domain-containing protein</fullName>
    </recommendedName>
</protein>
<dbReference type="Proteomes" id="UP000192277">
    <property type="component" value="Unassembled WGS sequence"/>
</dbReference>
<gene>
    <name evidence="1" type="ORF">A4D02_17310</name>
</gene>
<evidence type="ECO:0000313" key="1">
    <source>
        <dbReference type="EMBL" id="OQP39094.1"/>
    </source>
</evidence>
<dbReference type="RefSeq" id="WP_014217143.1">
    <property type="nucleotide sequence ID" value="NZ_LWBO01000084.1"/>
</dbReference>
<name>A0ABX3NN46_9BACT</name>
<accession>A0ABX3NN46</accession>
<organism evidence="1 2">
    <name type="scientific">Niastella koreensis</name>
    <dbReference type="NCBI Taxonomy" id="354356"/>
    <lineage>
        <taxon>Bacteria</taxon>
        <taxon>Pseudomonadati</taxon>
        <taxon>Bacteroidota</taxon>
        <taxon>Chitinophagia</taxon>
        <taxon>Chitinophagales</taxon>
        <taxon>Chitinophagaceae</taxon>
        <taxon>Niastella</taxon>
    </lineage>
</organism>
<evidence type="ECO:0000313" key="2">
    <source>
        <dbReference type="Proteomes" id="UP000192277"/>
    </source>
</evidence>
<evidence type="ECO:0008006" key="3">
    <source>
        <dbReference type="Google" id="ProtNLM"/>
    </source>
</evidence>
<dbReference type="EMBL" id="LWBO01000084">
    <property type="protein sequence ID" value="OQP39094.1"/>
    <property type="molecule type" value="Genomic_DNA"/>
</dbReference>
<reference evidence="1 2" key="1">
    <citation type="submission" date="2016-04" db="EMBL/GenBank/DDBJ databases">
        <authorList>
            <person name="Chen L."/>
            <person name="Zhuang W."/>
            <person name="Wang G."/>
        </authorList>
    </citation>
    <scope>NUCLEOTIDE SEQUENCE [LARGE SCALE GENOMIC DNA]</scope>
    <source>
        <strain evidence="2">GR20</strain>
    </source>
</reference>
<sequence length="232" mass="27097">MTLTRFPRKPFTLSIVCTILLIVANKNSFGQYGYENVDNKFYVSLSPFALIDALDYPSLRISTDVKVYKHFSISVEGALYSLLRTAFYKENVTGFAIKPCIKYYFNRQKIMNGLFIALEYQYKQEHYHLSDTIVSAGNGYYKTYGMTRYINCVNIKMGEVENFRKRWILEWFAGIGIRYFNSFTDLSDQEYDGIIYNEKYANTSMTGIQVREVGHHTYPNITLGLKLGYRLW</sequence>
<keyword evidence="2" id="KW-1185">Reference proteome</keyword>